<keyword evidence="1 3" id="KW-0378">Hydrolase</keyword>
<gene>
    <name evidence="5" type="ORF">ACFOY0_08890</name>
</gene>
<dbReference type="PANTHER" id="PTHR31321:SF57">
    <property type="entry name" value="PECTINESTERASE 53-RELATED"/>
    <property type="match status" value="1"/>
</dbReference>
<evidence type="ECO:0000256" key="1">
    <source>
        <dbReference type="ARBA" id="ARBA00022801"/>
    </source>
</evidence>
<dbReference type="EMBL" id="JBHSCO010000002">
    <property type="protein sequence ID" value="MFC4391111.1"/>
    <property type="molecule type" value="Genomic_DNA"/>
</dbReference>
<keyword evidence="6" id="KW-1185">Reference proteome</keyword>
<dbReference type="PROSITE" id="PS00503">
    <property type="entry name" value="PECTINESTERASE_2"/>
    <property type="match status" value="1"/>
</dbReference>
<evidence type="ECO:0000313" key="6">
    <source>
        <dbReference type="Proteomes" id="UP001595719"/>
    </source>
</evidence>
<comment type="caution">
    <text evidence="5">The sequence shown here is derived from an EMBL/GenBank/DDBJ whole genome shotgun (WGS) entry which is preliminary data.</text>
</comment>
<reference evidence="6" key="1">
    <citation type="journal article" date="2019" name="Int. J. Syst. Evol. Microbiol.">
        <title>The Global Catalogue of Microorganisms (GCM) 10K type strain sequencing project: providing services to taxonomists for standard genome sequencing and annotation.</title>
        <authorList>
            <consortium name="The Broad Institute Genomics Platform"/>
            <consortium name="The Broad Institute Genome Sequencing Center for Infectious Disease"/>
            <person name="Wu L."/>
            <person name="Ma J."/>
        </authorList>
    </citation>
    <scope>NUCLEOTIDE SEQUENCE [LARGE SCALE GENOMIC DNA]</scope>
    <source>
        <strain evidence="6">CGMCC 1.15345</strain>
    </source>
</reference>
<accession>A0ABV8W5A8</accession>
<evidence type="ECO:0000256" key="2">
    <source>
        <dbReference type="PROSITE-ProRule" id="PRU10040"/>
    </source>
</evidence>
<dbReference type="InterPro" id="IPR033131">
    <property type="entry name" value="Pectinesterase_Asp_AS"/>
</dbReference>
<keyword evidence="3" id="KW-0063">Aspartyl esterase</keyword>
<dbReference type="Proteomes" id="UP001595719">
    <property type="component" value="Unassembled WGS sequence"/>
</dbReference>
<protein>
    <recommendedName>
        <fullName evidence="3">Pectinesterase</fullName>
        <ecNumber evidence="3">3.1.1.11</ecNumber>
    </recommendedName>
</protein>
<feature type="active site" evidence="2">
    <location>
        <position position="195"/>
    </location>
</feature>
<sequence>MMILNFLATAVFFVNFSLNGNSNKIQYKEKTDDVKSKYDIVVDVNGTGNFKTVQEAFNSVPSLKTTETRIFVKNGIYKEKLELPLDKNKITLIGESKEKVILTYDDYASKSNGAGGTIGTSGSASFIITGNDFKAQNITFENASGPVGQAVAVRIDGDRVIFDNCKFLGFQDTLYPRESNSRQYYKNCYIEGTTDFIFGGSTVIFDQCEIFAKKGGSYITAANTPESNPYGFVFLNCKLTTNSGDSSYFLGRPWRNYARTVFIKCEMGSHIKPLGWHNWGKPEAEKTAFYAEYQSTGKGANTEARVNWSHQLSSEQFKKDYTMKAIFKDWKPN</sequence>
<comment type="catalytic activity">
    <reaction evidence="3">
        <text>[(1-&gt;4)-alpha-D-galacturonosyl methyl ester](n) + n H2O = [(1-&gt;4)-alpha-D-galacturonosyl](n) + n methanol + n H(+)</text>
        <dbReference type="Rhea" id="RHEA:22380"/>
        <dbReference type="Rhea" id="RHEA-COMP:14570"/>
        <dbReference type="Rhea" id="RHEA-COMP:14573"/>
        <dbReference type="ChEBI" id="CHEBI:15377"/>
        <dbReference type="ChEBI" id="CHEBI:15378"/>
        <dbReference type="ChEBI" id="CHEBI:17790"/>
        <dbReference type="ChEBI" id="CHEBI:140522"/>
        <dbReference type="ChEBI" id="CHEBI:140523"/>
        <dbReference type="EC" id="3.1.1.11"/>
    </reaction>
</comment>
<dbReference type="RefSeq" id="WP_218651437.1">
    <property type="nucleotide sequence ID" value="NZ_JBHSCO010000002.1"/>
</dbReference>
<evidence type="ECO:0000313" key="5">
    <source>
        <dbReference type="EMBL" id="MFC4391111.1"/>
    </source>
</evidence>
<evidence type="ECO:0000259" key="4">
    <source>
        <dbReference type="Pfam" id="PF01095"/>
    </source>
</evidence>
<proteinExistence type="predicted"/>
<evidence type="ECO:0000256" key="3">
    <source>
        <dbReference type="RuleBase" id="RU000589"/>
    </source>
</evidence>
<name>A0ABV8W5A8_9FLAO</name>
<dbReference type="InterPro" id="IPR000070">
    <property type="entry name" value="Pectinesterase_cat"/>
</dbReference>
<feature type="domain" description="Pectinesterase catalytic" evidence="4">
    <location>
        <begin position="39"/>
        <end position="325"/>
    </location>
</feature>
<dbReference type="PANTHER" id="PTHR31321">
    <property type="entry name" value="ACYL-COA THIOESTER HYDROLASE YBHC-RELATED"/>
    <property type="match status" value="1"/>
</dbReference>
<organism evidence="5 6">
    <name type="scientific">Flavobacterium quisquiliarum</name>
    <dbReference type="NCBI Taxonomy" id="1834436"/>
    <lineage>
        <taxon>Bacteria</taxon>
        <taxon>Pseudomonadati</taxon>
        <taxon>Bacteroidota</taxon>
        <taxon>Flavobacteriia</taxon>
        <taxon>Flavobacteriales</taxon>
        <taxon>Flavobacteriaceae</taxon>
        <taxon>Flavobacterium</taxon>
    </lineage>
</organism>
<comment type="pathway">
    <text evidence="3">Glycan metabolism; pectin degradation; 2-dehydro-3-deoxy-D-gluconate from pectin: step 1/5.</text>
</comment>
<dbReference type="Pfam" id="PF01095">
    <property type="entry name" value="Pectinesterase"/>
    <property type="match status" value="1"/>
</dbReference>
<dbReference type="EC" id="3.1.1.11" evidence="3"/>